<feature type="region of interest" description="Disordered" evidence="1">
    <location>
        <begin position="153"/>
        <end position="198"/>
    </location>
</feature>
<gene>
    <name evidence="2" type="ORF">GAP41_12795</name>
</gene>
<evidence type="ECO:0000256" key="1">
    <source>
        <dbReference type="SAM" id="MobiDB-lite"/>
    </source>
</evidence>
<reference evidence="2 3" key="1">
    <citation type="journal article" date="2019" name="Nat. Med.">
        <title>A library of human gut bacterial isolates paired with longitudinal multiomics data enables mechanistic microbiome research.</title>
        <authorList>
            <person name="Poyet M."/>
            <person name="Groussin M."/>
            <person name="Gibbons S.M."/>
            <person name="Avila-Pacheco J."/>
            <person name="Jiang X."/>
            <person name="Kearney S.M."/>
            <person name="Perrotta A.R."/>
            <person name="Berdy B."/>
            <person name="Zhao S."/>
            <person name="Lieberman T.D."/>
            <person name="Swanson P.K."/>
            <person name="Smith M."/>
            <person name="Roesemann S."/>
            <person name="Alexander J.E."/>
            <person name="Rich S.A."/>
            <person name="Livny J."/>
            <person name="Vlamakis H."/>
            <person name="Clish C."/>
            <person name="Bullock K."/>
            <person name="Deik A."/>
            <person name="Scott J."/>
            <person name="Pierce K.A."/>
            <person name="Xavier R.J."/>
            <person name="Alm E.J."/>
        </authorList>
    </citation>
    <scope>NUCLEOTIDE SEQUENCE [LARGE SCALE GENOMIC DNA]</scope>
    <source>
        <strain evidence="2 3">BIOML-A6</strain>
    </source>
</reference>
<evidence type="ECO:0000313" key="3">
    <source>
        <dbReference type="Proteomes" id="UP000431575"/>
    </source>
</evidence>
<dbReference type="Proteomes" id="UP000431575">
    <property type="component" value="Unassembled WGS sequence"/>
</dbReference>
<proteinExistence type="predicted"/>
<dbReference type="RefSeq" id="WP_130081198.1">
    <property type="nucleotide sequence ID" value="NZ_RCXX01000007.1"/>
</dbReference>
<name>A0A4Q5E739_BACUN</name>
<feature type="compositionally biased region" description="Acidic residues" evidence="1">
    <location>
        <begin position="153"/>
        <end position="167"/>
    </location>
</feature>
<dbReference type="AlphaFoldDB" id="A0A4Q5E739"/>
<comment type="caution">
    <text evidence="2">The sequence shown here is derived from an EMBL/GenBank/DDBJ whole genome shotgun (WGS) entry which is preliminary data.</text>
</comment>
<sequence>MSEISNHTTDNSRYLICEAIRKIALGRSMERISMAPGGMSGVGTARMVHGYVAKIHDDPSDEEFAEYGGTVDVGEYPDETASAEPVIHKGVLLTAATENGNGFLLVPTLFSDVTIFMDAATRYAYVVNFSHVDIIRMNAHKETTIGVTETEALDADSDSSPDYDELEPTGNEAHTTYSAKGITARVKNDGGKESSVMQEAERITHTVDKSEVMQTTDKVVQKVNSTTIAVADNKVTLGDEQATEPLVLGNELAQLMLDFLTECSKIMTPTLMGTMQPLNFPNFLPLTSRIQKFLSKTSYTK</sequence>
<dbReference type="EMBL" id="WCTM01000007">
    <property type="protein sequence ID" value="KAB4241618.1"/>
    <property type="molecule type" value="Genomic_DNA"/>
</dbReference>
<protein>
    <submittedName>
        <fullName evidence="2">Uncharacterized protein</fullName>
    </submittedName>
</protein>
<accession>A0A4Q5E739</accession>
<organism evidence="2 3">
    <name type="scientific">Bacteroides uniformis</name>
    <dbReference type="NCBI Taxonomy" id="820"/>
    <lineage>
        <taxon>Bacteria</taxon>
        <taxon>Pseudomonadati</taxon>
        <taxon>Bacteroidota</taxon>
        <taxon>Bacteroidia</taxon>
        <taxon>Bacteroidales</taxon>
        <taxon>Bacteroidaceae</taxon>
        <taxon>Bacteroides</taxon>
    </lineage>
</organism>
<evidence type="ECO:0000313" key="2">
    <source>
        <dbReference type="EMBL" id="KAB4241618.1"/>
    </source>
</evidence>